<reference evidence="8" key="2">
    <citation type="submission" date="2025-08" db="UniProtKB">
        <authorList>
            <consortium name="Ensembl"/>
        </authorList>
    </citation>
    <scope>IDENTIFICATION</scope>
</reference>
<name>A0A7N5KN11_AILME</name>
<accession>A0A7N5KN11</accession>
<keyword evidence="5" id="KW-0597">Phosphoprotein</keyword>
<feature type="domain" description="MPN" evidence="7">
    <location>
        <begin position="100"/>
        <end position="230"/>
    </location>
</feature>
<comment type="subunit">
    <text evidence="5">Component of the eukaryotic translation initiation factor 3 (eIF-3) complex, which is composed of 13 subunits: EIF3A, EIF3B, EIF3C, EIF3D, EIF3E, EIF3F, EIF3G, EIF3H, EIF3I, EIF3J, EIF3K, EIF3L and EIF3M. The eIF-3 complex appears to include 3 stable modules: module A is composed of EIF3A, EIF3B, EIF3G and EIF3I; module B is composed of EIF3F, EIF3H, and EIF3M; and module C is composed of EIF3C, EIF3D, EIF3E, EIF3K and EIF3L. EIF3C of module C binds EIF3B of module A and EIF3H of module B, thereby linking the three modules. EIF3J is a labile subunit that binds to the eIF-3 complex via EIF3B. The eIF-3 complex interacts with RPS6KB1 under conditions of nutrient depletion. Mitogenic stimulation leads to binding and activation of a complex composed of MTOR and RPTOR, leading to phosphorylation and release of RPS6KB1 and binding of EIF4B to eIF-3.</text>
</comment>
<dbReference type="GO" id="GO:0031369">
    <property type="term" value="F:translation initiation factor binding"/>
    <property type="evidence" value="ECO:0007669"/>
    <property type="project" value="InterPro"/>
</dbReference>
<keyword evidence="2 5" id="KW-0396">Initiation factor</keyword>
<evidence type="ECO:0000256" key="2">
    <source>
        <dbReference type="ARBA" id="ARBA00022540"/>
    </source>
</evidence>
<keyword evidence="9" id="KW-1185">Reference proteome</keyword>
<keyword evidence="1 5" id="KW-0963">Cytoplasm</keyword>
<dbReference type="GO" id="GO:0033290">
    <property type="term" value="C:eukaryotic 48S preinitiation complex"/>
    <property type="evidence" value="ECO:0007669"/>
    <property type="project" value="UniProtKB-UniRule"/>
</dbReference>
<evidence type="ECO:0000256" key="5">
    <source>
        <dbReference type="HAMAP-Rule" id="MF_03005"/>
    </source>
</evidence>
<feature type="compositionally biased region" description="Low complexity" evidence="6">
    <location>
        <begin position="1"/>
        <end position="27"/>
    </location>
</feature>
<comment type="similarity">
    <text evidence="5">Belongs to the eIF-3 subunit F family.</text>
</comment>
<dbReference type="Ensembl" id="ENSAMET00000042260.1">
    <property type="protein sequence ID" value="ENSAMEP00000040563.1"/>
    <property type="gene ID" value="ENSAMEG00000004330.2"/>
</dbReference>
<dbReference type="PROSITE" id="PS50249">
    <property type="entry name" value="MPN"/>
    <property type="match status" value="1"/>
</dbReference>
<dbReference type="PANTHER" id="PTHR10540:SF6">
    <property type="entry name" value="EUKARYOTIC TRANSLATION INITIATION FACTOR 3 SUBUNIT F"/>
    <property type="match status" value="1"/>
</dbReference>
<sequence length="444" mass="46419">MATPAAAASAPTATPAPVAAPAAAPASVPAPSPSPASAPAPAPAPVPAPTPAPASDPATAAATTAAPGQTPASTPAPAQTQAQSLPGPALPGPFPGGRVVRLHPVILASIVDSYERRNEGAARVIGTLLGTVDKHSVEVTNCFSVPHNESEDEVAVDMEFAKNMYELHKKVSPNELILGWYATGHDITEHSVLIHEYYSREAPNPIHLTVDTSLQNGRMSIKAYVSTLMGVPGRTMGVMFTPLTVKYAYYDTERIGVDLIMKTCFSPNRVIGLSSDLQQVGGASARIQDALSTVLQYAEDVLSGKVSADNTVGRFLMSLVNQVPKIVPDDFETMLNSNINVSAVPGLLGVCVFPHLSSCTNAKGVGGDDPEGNRGGGALPLAPCSPGWEKGRDSICAWRCPHLLFLDSVISGTADTTVTCYLDSWLEKMLNPEVNEIACLIFPI</sequence>
<dbReference type="GO" id="GO:0042802">
    <property type="term" value="F:identical protein binding"/>
    <property type="evidence" value="ECO:0007669"/>
    <property type="project" value="Ensembl"/>
</dbReference>
<dbReference type="GO" id="GO:0016282">
    <property type="term" value="C:eukaryotic 43S preinitiation complex"/>
    <property type="evidence" value="ECO:0007669"/>
    <property type="project" value="UniProtKB-UniRule"/>
</dbReference>
<dbReference type="InterPro" id="IPR024969">
    <property type="entry name" value="EIF3F/CSN6-like_C"/>
</dbReference>
<dbReference type="GO" id="GO:0075522">
    <property type="term" value="P:IRES-dependent viral translational initiation"/>
    <property type="evidence" value="ECO:0007669"/>
    <property type="project" value="Ensembl"/>
</dbReference>
<evidence type="ECO:0000256" key="4">
    <source>
        <dbReference type="ARBA" id="ARBA00059951"/>
    </source>
</evidence>
<dbReference type="InterPro" id="IPR000555">
    <property type="entry name" value="JAMM/MPN+_dom"/>
</dbReference>
<gene>
    <name evidence="5 8" type="primary">EIF3F</name>
    <name evidence="5" type="synonym">EIF3S5</name>
</gene>
<dbReference type="GeneTree" id="ENSGT00950000183073"/>
<dbReference type="InParanoid" id="A0A7N5KN11"/>
<dbReference type="Pfam" id="PF01398">
    <property type="entry name" value="JAB"/>
    <property type="match status" value="1"/>
</dbReference>
<evidence type="ECO:0000313" key="8">
    <source>
        <dbReference type="Ensembl" id="ENSAMEP00000040563.1"/>
    </source>
</evidence>
<comment type="subcellular location">
    <subcellularLocation>
        <location evidence="5">Cytoplasm</location>
    </subcellularLocation>
</comment>
<dbReference type="GO" id="GO:0003743">
    <property type="term" value="F:translation initiation factor activity"/>
    <property type="evidence" value="ECO:0007669"/>
    <property type="project" value="UniProtKB-UniRule"/>
</dbReference>
<dbReference type="CDD" id="cd08064">
    <property type="entry name" value="MPN_eIF3f"/>
    <property type="match status" value="1"/>
</dbReference>
<protein>
    <recommendedName>
        <fullName evidence="5">Eukaryotic translation initiation factor 3 subunit F</fullName>
        <shortName evidence="5">eIF3f</shortName>
    </recommendedName>
    <alternativeName>
        <fullName evidence="5">Eukaryotic translation initiation factor 3 subunit 5</fullName>
    </alternativeName>
    <alternativeName>
        <fullName evidence="5">eIF-3-epsilon</fullName>
    </alternativeName>
    <alternativeName>
        <fullName evidence="5">eIF3 p47</fullName>
    </alternativeName>
</protein>
<reference evidence="8" key="3">
    <citation type="submission" date="2025-09" db="UniProtKB">
        <authorList>
            <consortium name="Ensembl"/>
        </authorList>
    </citation>
    <scope>IDENTIFICATION</scope>
</reference>
<evidence type="ECO:0000256" key="6">
    <source>
        <dbReference type="SAM" id="MobiDB-lite"/>
    </source>
</evidence>
<dbReference type="Proteomes" id="UP000008912">
    <property type="component" value="Unassembled WGS sequence"/>
</dbReference>
<dbReference type="HAMAP" id="MF_03005">
    <property type="entry name" value="eIF3f"/>
    <property type="match status" value="1"/>
</dbReference>
<evidence type="ECO:0000259" key="7">
    <source>
        <dbReference type="PROSITE" id="PS50249"/>
    </source>
</evidence>
<feature type="compositionally biased region" description="Pro residues" evidence="6">
    <location>
        <begin position="28"/>
        <end position="54"/>
    </location>
</feature>
<dbReference type="FunFam" id="3.40.140.10:FF:000014">
    <property type="entry name" value="Eukaryotic translation initiation factor 3 subunit F"/>
    <property type="match status" value="1"/>
</dbReference>
<dbReference type="SMART" id="SM00232">
    <property type="entry name" value="JAB_MPN"/>
    <property type="match status" value="1"/>
</dbReference>
<dbReference type="AlphaFoldDB" id="A0A7N5KN11"/>
<dbReference type="InterPro" id="IPR037518">
    <property type="entry name" value="MPN"/>
</dbReference>
<dbReference type="Gene3D" id="3.40.140.10">
    <property type="entry name" value="Cytidine Deaminase, domain 2"/>
    <property type="match status" value="1"/>
</dbReference>
<dbReference type="GO" id="GO:0140492">
    <property type="term" value="F:metal-dependent deubiquitinase activity"/>
    <property type="evidence" value="ECO:0007669"/>
    <property type="project" value="Ensembl"/>
</dbReference>
<feature type="compositionally biased region" description="Low complexity" evidence="6">
    <location>
        <begin position="55"/>
        <end position="87"/>
    </location>
</feature>
<dbReference type="InterPro" id="IPR027531">
    <property type="entry name" value="eIF3f"/>
</dbReference>
<proteinExistence type="inferred from homology"/>
<dbReference type="GO" id="GO:0001732">
    <property type="term" value="P:formation of cytoplasmic translation initiation complex"/>
    <property type="evidence" value="ECO:0007669"/>
    <property type="project" value="UniProtKB-UniRule"/>
</dbReference>
<evidence type="ECO:0000313" key="9">
    <source>
        <dbReference type="Proteomes" id="UP000008912"/>
    </source>
</evidence>
<dbReference type="GO" id="GO:0071541">
    <property type="term" value="C:eukaryotic translation initiation factor 3 complex, eIF3m"/>
    <property type="evidence" value="ECO:0007669"/>
    <property type="project" value="TreeGrafter"/>
</dbReference>
<comment type="function">
    <text evidence="5">Component of the eukaryotic translation initiation factor 3 (eIF-3) complex, which is required for several steps in the initiation of protein synthesis. The eIF-3 complex associates with the 40S ribosome and facilitates the recruitment of eIF-1, eIF-1A, eIF-2:GTP:methionyl-tRNAi and eIF-5 to form the 43S pre-initiation complex (43S PIC). The eIF-3 complex stimulates mRNA recruitment to the 43S PIC and scanning of the mRNA for AUG recognition. The eIF-3 complex is also required for disassembly and recycling of post-termination ribosomal complexes and subsequently prevents premature joining of the 40S and 60S ribosomal subunits prior to initiation. The eIF-3 complex specifically targets and initiates translation of a subset of mRNAs involved in cell proliferation, including cell cycling, differentiation and apoptosis, and uses different modes of RNA stem-loop binding to exert either translational activation or repression.</text>
</comment>
<feature type="region of interest" description="Disordered" evidence="6">
    <location>
        <begin position="1"/>
        <end position="92"/>
    </location>
</feature>
<evidence type="ECO:0000256" key="3">
    <source>
        <dbReference type="ARBA" id="ARBA00022917"/>
    </source>
</evidence>
<dbReference type="Pfam" id="PF13012">
    <property type="entry name" value="MitMem_reg"/>
    <property type="match status" value="1"/>
</dbReference>
<comment type="PTM">
    <text evidence="5">Phosphorylated. Phosphorylation is enhanced upon serum stimulation.</text>
</comment>
<feature type="modified residue" description="Phosphoserine" evidence="5">
    <location>
        <position position="266"/>
    </location>
</feature>
<keyword evidence="3 5" id="KW-0648">Protein biosynthesis</keyword>
<organism evidence="8 9">
    <name type="scientific">Ailuropoda melanoleuca</name>
    <name type="common">Giant panda</name>
    <dbReference type="NCBI Taxonomy" id="9646"/>
    <lineage>
        <taxon>Eukaryota</taxon>
        <taxon>Metazoa</taxon>
        <taxon>Chordata</taxon>
        <taxon>Craniata</taxon>
        <taxon>Vertebrata</taxon>
        <taxon>Euteleostomi</taxon>
        <taxon>Mammalia</taxon>
        <taxon>Eutheria</taxon>
        <taxon>Laurasiatheria</taxon>
        <taxon>Carnivora</taxon>
        <taxon>Caniformia</taxon>
        <taxon>Ursidae</taxon>
        <taxon>Ailuropoda</taxon>
    </lineage>
</organism>
<comment type="function">
    <text evidence="4">Deubiquitinates activated NOTCH1, promoting its nuclear import, thereby acting as a positive regulator of Notch signaling.</text>
</comment>
<evidence type="ECO:0000256" key="1">
    <source>
        <dbReference type="ARBA" id="ARBA00022490"/>
    </source>
</evidence>
<dbReference type="PANTHER" id="PTHR10540">
    <property type="entry name" value="EUKARYOTIC TRANSLATION INITIATION FACTOR 3 SUBUNIT F-RELATED"/>
    <property type="match status" value="1"/>
</dbReference>
<reference evidence="8 9" key="1">
    <citation type="journal article" date="2010" name="Nature">
        <title>The sequence and de novo assembly of the giant panda genome.</title>
        <authorList>
            <person name="Li R."/>
            <person name="Fan W."/>
            <person name="Tian G."/>
            <person name="Zhu H."/>
            <person name="He L."/>
            <person name="Cai J."/>
            <person name="Huang Q."/>
            <person name="Cai Q."/>
            <person name="Li B."/>
            <person name="Bai Y."/>
            <person name="Zhang Z."/>
            <person name="Zhang Y."/>
            <person name="Wang W."/>
            <person name="Li J."/>
            <person name="Wei F."/>
            <person name="Li H."/>
            <person name="Jian M."/>
            <person name="Li J."/>
            <person name="Zhang Z."/>
            <person name="Nielsen R."/>
            <person name="Li D."/>
            <person name="Gu W."/>
            <person name="Yang Z."/>
            <person name="Xuan Z."/>
            <person name="Ryder O.A."/>
            <person name="Leung F.C."/>
            <person name="Zhou Y."/>
            <person name="Cao J."/>
            <person name="Sun X."/>
            <person name="Fu Y."/>
            <person name="Fang X."/>
            <person name="Guo X."/>
            <person name="Wang B."/>
            <person name="Hou R."/>
            <person name="Shen F."/>
            <person name="Mu B."/>
            <person name="Ni P."/>
            <person name="Lin R."/>
            <person name="Qian W."/>
            <person name="Wang G."/>
            <person name="Yu C."/>
            <person name="Nie W."/>
            <person name="Wang J."/>
            <person name="Wu Z."/>
            <person name="Liang H."/>
            <person name="Min J."/>
            <person name="Wu Q."/>
            <person name="Cheng S."/>
            <person name="Ruan J."/>
            <person name="Wang M."/>
            <person name="Shi Z."/>
            <person name="Wen M."/>
            <person name="Liu B."/>
            <person name="Ren X."/>
            <person name="Zheng H."/>
            <person name="Dong D."/>
            <person name="Cook K."/>
            <person name="Shan G."/>
            <person name="Zhang H."/>
            <person name="Kosiol C."/>
            <person name="Xie X."/>
            <person name="Lu Z."/>
            <person name="Zheng H."/>
            <person name="Li Y."/>
            <person name="Steiner C.C."/>
            <person name="Lam T.T."/>
            <person name="Lin S."/>
            <person name="Zhang Q."/>
            <person name="Li G."/>
            <person name="Tian J."/>
            <person name="Gong T."/>
            <person name="Liu H."/>
            <person name="Zhang D."/>
            <person name="Fang L."/>
            <person name="Ye C."/>
            <person name="Zhang J."/>
            <person name="Hu W."/>
            <person name="Xu A."/>
            <person name="Ren Y."/>
            <person name="Zhang G."/>
            <person name="Bruford M.W."/>
            <person name="Li Q."/>
            <person name="Ma L."/>
            <person name="Guo Y."/>
            <person name="An N."/>
            <person name="Hu Y."/>
            <person name="Zheng Y."/>
            <person name="Shi Y."/>
            <person name="Li Z."/>
            <person name="Liu Q."/>
            <person name="Chen Y."/>
            <person name="Zhao J."/>
            <person name="Qu N."/>
            <person name="Zhao S."/>
            <person name="Tian F."/>
            <person name="Wang X."/>
            <person name="Wang H."/>
            <person name="Xu L."/>
            <person name="Liu X."/>
            <person name="Vinar T."/>
            <person name="Wang Y."/>
            <person name="Lam T.W."/>
            <person name="Yiu S.M."/>
            <person name="Liu S."/>
            <person name="Zhang H."/>
            <person name="Li D."/>
            <person name="Huang Y."/>
            <person name="Wang X."/>
            <person name="Yang G."/>
            <person name="Jiang Z."/>
            <person name="Wang J."/>
            <person name="Qin N."/>
            <person name="Li L."/>
            <person name="Li J."/>
            <person name="Bolund L."/>
            <person name="Kristiansen K."/>
            <person name="Wong G.K."/>
            <person name="Olson M."/>
            <person name="Zhang X."/>
            <person name="Li S."/>
            <person name="Yang H."/>
            <person name="Wang J."/>
            <person name="Wang J."/>
        </authorList>
    </citation>
    <scope>NUCLEOTIDE SEQUENCE [LARGE SCALE GENOMIC DNA]</scope>
</reference>